<dbReference type="GO" id="GO:0019264">
    <property type="term" value="P:glycine biosynthetic process from serine"/>
    <property type="evidence" value="ECO:0007669"/>
    <property type="project" value="TreeGrafter"/>
</dbReference>
<dbReference type="InterPro" id="IPR049943">
    <property type="entry name" value="Ser_HO-MeTrfase-like"/>
</dbReference>
<keyword evidence="2" id="KW-0663">Pyridoxal phosphate</keyword>
<dbReference type="AlphaFoldDB" id="A0A7J6KLP1"/>
<dbReference type="PANTHER" id="PTHR11680">
    <property type="entry name" value="SERINE HYDROXYMETHYLTRANSFERASE"/>
    <property type="match status" value="1"/>
</dbReference>
<feature type="domain" description="Serine hydroxymethyltransferase-like" evidence="3">
    <location>
        <begin position="1"/>
        <end position="95"/>
    </location>
</feature>
<dbReference type="Gene3D" id="3.90.1150.10">
    <property type="entry name" value="Aspartate Aminotransferase, domain 1"/>
    <property type="match status" value="1"/>
</dbReference>
<sequence>VVANAAALASEMHKLGFSVVSGGTDNHLMLVDLKNKGVNGSKVEKVCELASITLNKNTVPGDKSAMNPSGLRIGSPAMTSRGCTEEDFRRVAHFLDRAVNIASE</sequence>
<reference evidence="4 5" key="1">
    <citation type="submission" date="2020-04" db="EMBL/GenBank/DDBJ databases">
        <title>Perkinsus chesapeaki whole genome sequence.</title>
        <authorList>
            <person name="Bogema D.R."/>
        </authorList>
    </citation>
    <scope>NUCLEOTIDE SEQUENCE [LARGE SCALE GENOMIC DNA]</scope>
    <source>
        <strain evidence="4">ATCC PRA-425</strain>
    </source>
</reference>
<dbReference type="GO" id="GO:0046653">
    <property type="term" value="P:tetrahydrofolate metabolic process"/>
    <property type="evidence" value="ECO:0007669"/>
    <property type="project" value="TreeGrafter"/>
</dbReference>
<evidence type="ECO:0000313" key="4">
    <source>
        <dbReference type="EMBL" id="KAF4647501.1"/>
    </source>
</evidence>
<keyword evidence="5" id="KW-1185">Reference proteome</keyword>
<name>A0A7J6KLP1_PERCH</name>
<dbReference type="GO" id="GO:0030170">
    <property type="term" value="F:pyridoxal phosphate binding"/>
    <property type="evidence" value="ECO:0007669"/>
    <property type="project" value="TreeGrafter"/>
</dbReference>
<evidence type="ECO:0000259" key="3">
    <source>
        <dbReference type="Pfam" id="PF00464"/>
    </source>
</evidence>
<dbReference type="PANTHER" id="PTHR11680:SF35">
    <property type="entry name" value="SERINE HYDROXYMETHYLTRANSFERASE 1"/>
    <property type="match status" value="1"/>
</dbReference>
<feature type="non-terminal residue" evidence="4">
    <location>
        <position position="104"/>
    </location>
</feature>
<accession>A0A7J6KLP1</accession>
<evidence type="ECO:0000256" key="1">
    <source>
        <dbReference type="ARBA" id="ARBA00001933"/>
    </source>
</evidence>
<dbReference type="SUPFAM" id="SSF53383">
    <property type="entry name" value="PLP-dependent transferases"/>
    <property type="match status" value="1"/>
</dbReference>
<evidence type="ECO:0000256" key="2">
    <source>
        <dbReference type="ARBA" id="ARBA00022898"/>
    </source>
</evidence>
<evidence type="ECO:0000313" key="5">
    <source>
        <dbReference type="Proteomes" id="UP000591131"/>
    </source>
</evidence>
<dbReference type="OrthoDB" id="447282at2759"/>
<dbReference type="InterPro" id="IPR015422">
    <property type="entry name" value="PyrdxlP-dep_Trfase_small"/>
</dbReference>
<proteinExistence type="predicted"/>
<organism evidence="4 5">
    <name type="scientific">Perkinsus chesapeaki</name>
    <name type="common">Clam parasite</name>
    <name type="synonym">Perkinsus andrewsi</name>
    <dbReference type="NCBI Taxonomy" id="330153"/>
    <lineage>
        <taxon>Eukaryota</taxon>
        <taxon>Sar</taxon>
        <taxon>Alveolata</taxon>
        <taxon>Perkinsozoa</taxon>
        <taxon>Perkinsea</taxon>
        <taxon>Perkinsida</taxon>
        <taxon>Perkinsidae</taxon>
        <taxon>Perkinsus</taxon>
    </lineage>
</organism>
<dbReference type="GO" id="GO:0005739">
    <property type="term" value="C:mitochondrion"/>
    <property type="evidence" value="ECO:0007669"/>
    <property type="project" value="TreeGrafter"/>
</dbReference>
<dbReference type="EMBL" id="JAAPAO010002565">
    <property type="protein sequence ID" value="KAF4647501.1"/>
    <property type="molecule type" value="Genomic_DNA"/>
</dbReference>
<feature type="non-terminal residue" evidence="4">
    <location>
        <position position="1"/>
    </location>
</feature>
<comment type="cofactor">
    <cofactor evidence="1">
        <name>pyridoxal 5'-phosphate</name>
        <dbReference type="ChEBI" id="CHEBI:597326"/>
    </cofactor>
</comment>
<gene>
    <name evidence="4" type="primary">CBS2</name>
    <name evidence="4" type="ORF">FOL47_004513</name>
</gene>
<dbReference type="InterPro" id="IPR015424">
    <property type="entry name" value="PyrdxlP-dep_Trfase"/>
</dbReference>
<dbReference type="InterPro" id="IPR039429">
    <property type="entry name" value="SHMT-like_dom"/>
</dbReference>
<dbReference type="Pfam" id="PF00464">
    <property type="entry name" value="SHMT"/>
    <property type="match status" value="1"/>
</dbReference>
<dbReference type="GO" id="GO:0004372">
    <property type="term" value="F:glycine hydroxymethyltransferase activity"/>
    <property type="evidence" value="ECO:0007669"/>
    <property type="project" value="TreeGrafter"/>
</dbReference>
<dbReference type="Proteomes" id="UP000591131">
    <property type="component" value="Unassembled WGS sequence"/>
</dbReference>
<comment type="caution">
    <text evidence="4">The sequence shown here is derived from an EMBL/GenBank/DDBJ whole genome shotgun (WGS) entry which is preliminary data.</text>
</comment>
<protein>
    <submittedName>
        <fullName evidence="4">Cytochrome B translational activator protein cbs2</fullName>
    </submittedName>
</protein>